<comment type="caution">
    <text evidence="2">The sequence shown here is derived from an EMBL/GenBank/DDBJ whole genome shotgun (WGS) entry which is preliminary data.</text>
</comment>
<accession>A0ABR3J5R5</accession>
<organism evidence="2 3">
    <name type="scientific">Hohenbuehelia grisea</name>
    <dbReference type="NCBI Taxonomy" id="104357"/>
    <lineage>
        <taxon>Eukaryota</taxon>
        <taxon>Fungi</taxon>
        <taxon>Dikarya</taxon>
        <taxon>Basidiomycota</taxon>
        <taxon>Agaricomycotina</taxon>
        <taxon>Agaricomycetes</taxon>
        <taxon>Agaricomycetidae</taxon>
        <taxon>Agaricales</taxon>
        <taxon>Pleurotineae</taxon>
        <taxon>Pleurotaceae</taxon>
        <taxon>Hohenbuehelia</taxon>
    </lineage>
</organism>
<sequence>MPRAPFILAHPIPPLMASVATHQYNSTDPYLTSRSSQHPQDPELRHIMSSACNALDQTPPPTLRDILTAYKTRGDGDRDMLLAMLNAKSAEDQRIASVASLQRTLLEVYQTSASHQPQPPSRLFYPSPYTHSSPPEERMQLPPAHHLHHHHQHHREHHRRDRRDSSASSRSPPQPPPMHTSQPPRKRHRPSSLTPPPSQHDSQMQGPDRLPPSPYSSSRSDSAEYSPRSRASMTINSLLSSGAARRDASADDMSVNSTQASSERPHQSQVVSATISV</sequence>
<evidence type="ECO:0000256" key="1">
    <source>
        <dbReference type="SAM" id="MobiDB-lite"/>
    </source>
</evidence>
<feature type="region of interest" description="Disordered" evidence="1">
    <location>
        <begin position="111"/>
        <end position="277"/>
    </location>
</feature>
<name>A0ABR3J5R5_9AGAR</name>
<evidence type="ECO:0000313" key="2">
    <source>
        <dbReference type="EMBL" id="KAL0950820.1"/>
    </source>
</evidence>
<keyword evidence="3" id="KW-1185">Reference proteome</keyword>
<gene>
    <name evidence="2" type="ORF">HGRIS_007583</name>
</gene>
<feature type="compositionally biased region" description="Low complexity" evidence="1">
    <location>
        <begin position="215"/>
        <end position="229"/>
    </location>
</feature>
<dbReference type="EMBL" id="JASNQZ010000011">
    <property type="protein sequence ID" value="KAL0950820.1"/>
    <property type="molecule type" value="Genomic_DNA"/>
</dbReference>
<reference evidence="3" key="1">
    <citation type="submission" date="2024-06" db="EMBL/GenBank/DDBJ databases">
        <title>Multi-omics analyses provide insights into the biosynthesis of the anticancer antibiotic pleurotin in Hohenbuehelia grisea.</title>
        <authorList>
            <person name="Weaver J.A."/>
            <person name="Alberti F."/>
        </authorList>
    </citation>
    <scope>NUCLEOTIDE SEQUENCE [LARGE SCALE GENOMIC DNA]</scope>
    <source>
        <strain evidence="3">T-177</strain>
    </source>
</reference>
<feature type="compositionally biased region" description="Polar residues" evidence="1">
    <location>
        <begin position="254"/>
        <end position="277"/>
    </location>
</feature>
<dbReference type="Proteomes" id="UP001556367">
    <property type="component" value="Unassembled WGS sequence"/>
</dbReference>
<evidence type="ECO:0000313" key="3">
    <source>
        <dbReference type="Proteomes" id="UP001556367"/>
    </source>
</evidence>
<feature type="compositionally biased region" description="Basic residues" evidence="1">
    <location>
        <begin position="145"/>
        <end position="161"/>
    </location>
</feature>
<proteinExistence type="predicted"/>
<protein>
    <submittedName>
        <fullName evidence="2">Uncharacterized protein</fullName>
    </submittedName>
</protein>